<feature type="domain" description="Phospholipid/glycerol acyltransferase" evidence="3">
    <location>
        <begin position="111"/>
        <end position="244"/>
    </location>
</feature>
<proteinExistence type="predicted"/>
<organism evidence="4 5">
    <name type="scientific">Rhizoclosmatium globosum</name>
    <dbReference type="NCBI Taxonomy" id="329046"/>
    <lineage>
        <taxon>Eukaryota</taxon>
        <taxon>Fungi</taxon>
        <taxon>Fungi incertae sedis</taxon>
        <taxon>Chytridiomycota</taxon>
        <taxon>Chytridiomycota incertae sedis</taxon>
        <taxon>Chytridiomycetes</taxon>
        <taxon>Chytridiales</taxon>
        <taxon>Chytriomycetaceae</taxon>
        <taxon>Rhizoclosmatium</taxon>
    </lineage>
</organism>
<evidence type="ECO:0000313" key="4">
    <source>
        <dbReference type="EMBL" id="ORY35162.1"/>
    </source>
</evidence>
<evidence type="ECO:0000256" key="1">
    <source>
        <dbReference type="SAM" id="MobiDB-lite"/>
    </source>
</evidence>
<comment type="caution">
    <text evidence="4">The sequence shown here is derived from an EMBL/GenBank/DDBJ whole genome shotgun (WGS) entry which is preliminary data.</text>
</comment>
<dbReference type="GO" id="GO:0036149">
    <property type="term" value="P:phosphatidylinositol acyl-chain remodeling"/>
    <property type="evidence" value="ECO:0007669"/>
    <property type="project" value="TreeGrafter"/>
</dbReference>
<dbReference type="STRING" id="329046.A0A1Y2BK70"/>
<accession>A0A1Y2BK70</accession>
<dbReference type="SUPFAM" id="SSF69593">
    <property type="entry name" value="Glycerol-3-phosphate (1)-acyltransferase"/>
    <property type="match status" value="1"/>
</dbReference>
<dbReference type="OrthoDB" id="189226at2759"/>
<dbReference type="Proteomes" id="UP000193642">
    <property type="component" value="Unassembled WGS sequence"/>
</dbReference>
<dbReference type="GO" id="GO:0016746">
    <property type="term" value="F:acyltransferase activity"/>
    <property type="evidence" value="ECO:0007669"/>
    <property type="project" value="InterPro"/>
</dbReference>
<evidence type="ECO:0000259" key="3">
    <source>
        <dbReference type="SMART" id="SM00563"/>
    </source>
</evidence>
<sequence>MAYTEATPLSHDTSPSRPPPPPPLPSRPPRSKASYVFRLVFFSLSGLFTMGTLSLLLVLGLPLGLVHAPTFRFFVRESIATIGSLGAIVQWLLVPDLEFVVSGDSDLGGKQLLFCNHGTFLDWWFLGLVIWHQGKGSGVKIMLMDVLKYIPFTGWIMWFDGFVFLKQKWALDEPILKKSLPPLANRPAEPLSLLMYPEGTLVYGSNIDRSKAFIEKEKERVLESGEYIPRVPTNVILPRAKGLRATIQLLNAPGSISPVKSLYDVTMGYWPSSRGFETGVYPFDSVSPFTVFGTGGDALTRVCIDFRRMEGSKNGVDALNKATDDEFYVWLNKRWELKDDLLAYFHESGKFEGFAGSIDDERVVVDSESVKTFKIVPRFVDFVRIIGRLLYYGA</sequence>
<evidence type="ECO:0000256" key="2">
    <source>
        <dbReference type="SAM" id="Phobius"/>
    </source>
</evidence>
<evidence type="ECO:0000313" key="5">
    <source>
        <dbReference type="Proteomes" id="UP000193642"/>
    </source>
</evidence>
<feature type="region of interest" description="Disordered" evidence="1">
    <location>
        <begin position="1"/>
        <end position="29"/>
    </location>
</feature>
<keyword evidence="2" id="KW-1133">Transmembrane helix</keyword>
<keyword evidence="2" id="KW-0812">Transmembrane</keyword>
<dbReference type="AlphaFoldDB" id="A0A1Y2BK70"/>
<keyword evidence="2" id="KW-0472">Membrane</keyword>
<dbReference type="GO" id="GO:0005783">
    <property type="term" value="C:endoplasmic reticulum"/>
    <property type="evidence" value="ECO:0007669"/>
    <property type="project" value="TreeGrafter"/>
</dbReference>
<dbReference type="CDD" id="cd07990">
    <property type="entry name" value="LPLAT_LCLAT1-like"/>
    <property type="match status" value="1"/>
</dbReference>
<keyword evidence="5" id="KW-1185">Reference proteome</keyword>
<dbReference type="Pfam" id="PF01553">
    <property type="entry name" value="Acyltransferase"/>
    <property type="match status" value="1"/>
</dbReference>
<dbReference type="PANTHER" id="PTHR10983">
    <property type="entry name" value="1-ACYLGLYCEROL-3-PHOSPHATE ACYLTRANSFERASE-RELATED"/>
    <property type="match status" value="1"/>
</dbReference>
<dbReference type="SMART" id="SM00563">
    <property type="entry name" value="PlsC"/>
    <property type="match status" value="1"/>
</dbReference>
<name>A0A1Y2BK70_9FUNG</name>
<dbReference type="PANTHER" id="PTHR10983:SF16">
    <property type="entry name" value="LYSOCARDIOLIPIN ACYLTRANSFERASE 1"/>
    <property type="match status" value="1"/>
</dbReference>
<dbReference type="EMBL" id="MCGO01000060">
    <property type="protein sequence ID" value="ORY35162.1"/>
    <property type="molecule type" value="Genomic_DNA"/>
</dbReference>
<dbReference type="InterPro" id="IPR002123">
    <property type="entry name" value="Plipid/glycerol_acylTrfase"/>
</dbReference>
<reference evidence="4 5" key="1">
    <citation type="submission" date="2016-07" db="EMBL/GenBank/DDBJ databases">
        <title>Pervasive Adenine N6-methylation of Active Genes in Fungi.</title>
        <authorList>
            <consortium name="DOE Joint Genome Institute"/>
            <person name="Mondo S.J."/>
            <person name="Dannebaum R.O."/>
            <person name="Kuo R.C."/>
            <person name="Labutti K."/>
            <person name="Haridas S."/>
            <person name="Kuo A."/>
            <person name="Salamov A."/>
            <person name="Ahrendt S.R."/>
            <person name="Lipzen A."/>
            <person name="Sullivan W."/>
            <person name="Andreopoulos W.B."/>
            <person name="Clum A."/>
            <person name="Lindquist E."/>
            <person name="Daum C."/>
            <person name="Ramamoorthy G.K."/>
            <person name="Gryganskyi A."/>
            <person name="Culley D."/>
            <person name="Magnuson J.K."/>
            <person name="James T.Y."/>
            <person name="O'Malley M.A."/>
            <person name="Stajich J.E."/>
            <person name="Spatafora J.W."/>
            <person name="Visel A."/>
            <person name="Grigoriev I.V."/>
        </authorList>
    </citation>
    <scope>NUCLEOTIDE SEQUENCE [LARGE SCALE GENOMIC DNA]</scope>
    <source>
        <strain evidence="4 5">JEL800</strain>
    </source>
</reference>
<gene>
    <name evidence="4" type="ORF">BCR33DRAFT_790722</name>
</gene>
<protein>
    <recommendedName>
        <fullName evidence="3">Phospholipid/glycerol acyltransferase domain-containing protein</fullName>
    </recommendedName>
</protein>
<feature type="compositionally biased region" description="Pro residues" evidence="1">
    <location>
        <begin position="16"/>
        <end position="28"/>
    </location>
</feature>
<feature type="transmembrane region" description="Helical" evidence="2">
    <location>
        <begin position="35"/>
        <end position="61"/>
    </location>
</feature>